<evidence type="ECO:0000313" key="2">
    <source>
        <dbReference type="Proteomes" id="UP000291084"/>
    </source>
</evidence>
<proteinExistence type="predicted"/>
<reference evidence="1 2" key="1">
    <citation type="journal article" date="2015" name="Sci. Rep.">
        <title>The power of single molecule real-time sequencing technology in the de novo assembly of a eukaryotic genome.</title>
        <authorList>
            <person name="Sakai H."/>
            <person name="Naito K."/>
            <person name="Ogiso-Tanaka E."/>
            <person name="Takahashi Y."/>
            <person name="Iseki K."/>
            <person name="Muto C."/>
            <person name="Satou K."/>
            <person name="Teruya K."/>
            <person name="Shiroma A."/>
            <person name="Shimoji M."/>
            <person name="Hirano T."/>
            <person name="Itoh T."/>
            <person name="Kaga A."/>
            <person name="Tomooka N."/>
        </authorList>
    </citation>
    <scope>NUCLEOTIDE SEQUENCE [LARGE SCALE GENOMIC DNA]</scope>
    <source>
        <strain evidence="2">cv. Shumari</strain>
    </source>
</reference>
<accession>A0A0S3RCY1</accession>
<dbReference type="Proteomes" id="UP000291084">
    <property type="component" value="Chromosome 2"/>
</dbReference>
<evidence type="ECO:0000313" key="1">
    <source>
        <dbReference type="EMBL" id="BAT78366.1"/>
    </source>
</evidence>
<gene>
    <name evidence="1" type="primary">Vigan.02G103500</name>
    <name evidence="1" type="ORF">VIGAN_02103500</name>
</gene>
<dbReference type="EMBL" id="AP015035">
    <property type="protein sequence ID" value="BAT78366.1"/>
    <property type="molecule type" value="Genomic_DNA"/>
</dbReference>
<name>A0A0S3RCY1_PHAAN</name>
<dbReference type="AlphaFoldDB" id="A0A0S3RCY1"/>
<keyword evidence="2" id="KW-1185">Reference proteome</keyword>
<organism evidence="1 2">
    <name type="scientific">Vigna angularis var. angularis</name>
    <dbReference type="NCBI Taxonomy" id="157739"/>
    <lineage>
        <taxon>Eukaryota</taxon>
        <taxon>Viridiplantae</taxon>
        <taxon>Streptophyta</taxon>
        <taxon>Embryophyta</taxon>
        <taxon>Tracheophyta</taxon>
        <taxon>Spermatophyta</taxon>
        <taxon>Magnoliopsida</taxon>
        <taxon>eudicotyledons</taxon>
        <taxon>Gunneridae</taxon>
        <taxon>Pentapetalae</taxon>
        <taxon>rosids</taxon>
        <taxon>fabids</taxon>
        <taxon>Fabales</taxon>
        <taxon>Fabaceae</taxon>
        <taxon>Papilionoideae</taxon>
        <taxon>50 kb inversion clade</taxon>
        <taxon>NPAAA clade</taxon>
        <taxon>indigoferoid/millettioid clade</taxon>
        <taxon>Phaseoleae</taxon>
        <taxon>Vigna</taxon>
    </lineage>
</organism>
<protein>
    <submittedName>
        <fullName evidence="1">Uncharacterized protein</fullName>
    </submittedName>
</protein>
<sequence>MYGMFTLDDMRTRKDEEDEAALSMVGDVDGHMKMIVEDEDEFKAEEEEEQWSFTRIRFQRCEEFLKNPYSVPSG</sequence>